<evidence type="ECO:0000313" key="2">
    <source>
        <dbReference type="Proteomes" id="UP000265798"/>
    </source>
</evidence>
<comment type="caution">
    <text evidence="1">The sequence shown here is derived from an EMBL/GenBank/DDBJ whole genome shotgun (WGS) entry which is preliminary data.</text>
</comment>
<name>A0A396Z129_9LEPT</name>
<reference evidence="2" key="1">
    <citation type="submission" date="2018-05" db="EMBL/GenBank/DDBJ databases">
        <title>Leptospira yasudae sp. nov. and Leptospira stimsonii sp. nov., two pathogenic species of the genus Leptospira isolated from environmental sources.</title>
        <authorList>
            <person name="Casanovas-Massana A."/>
            <person name="Hamond C."/>
            <person name="Santos L.A."/>
            <person name="Hacker K.P."/>
            <person name="Balassiano I."/>
            <person name="Medeiros M.A."/>
            <person name="Reis M.G."/>
            <person name="Ko A.I."/>
            <person name="Wunder E.A."/>
        </authorList>
    </citation>
    <scope>NUCLEOTIDE SEQUENCE [LARGE SCALE GENOMIC DNA]</scope>
    <source>
        <strain evidence="2">Yale</strain>
    </source>
</reference>
<proteinExistence type="predicted"/>
<dbReference type="AlphaFoldDB" id="A0A396Z129"/>
<dbReference type="EMBL" id="QHCT01000005">
    <property type="protein sequence ID" value="RHX87354.1"/>
    <property type="molecule type" value="Genomic_DNA"/>
</dbReference>
<accession>A0A396Z129</accession>
<protein>
    <submittedName>
        <fullName evidence="1">Uncharacterized protein</fullName>
    </submittedName>
</protein>
<evidence type="ECO:0000313" key="1">
    <source>
        <dbReference type="EMBL" id="RHX87354.1"/>
    </source>
</evidence>
<sequence length="163" mass="19494">MEEPSGLSFETMMVGFFGKRGTREREEKGVDRQILIEPRLEHLLKIKFSEELGEKIEKENGFQEVFPLKMNFVIFIPASPSYDILLFHHSWKKRIFGYRERKIRFSCKSEQMVPLSLQRFFFFLRSVRSESEQRQCLCTDLPEEKKGFPLKNFQTNSRQLRES</sequence>
<organism evidence="1 2">
    <name type="scientific">Leptospira stimsonii</name>
    <dbReference type="NCBI Taxonomy" id="2202203"/>
    <lineage>
        <taxon>Bacteria</taxon>
        <taxon>Pseudomonadati</taxon>
        <taxon>Spirochaetota</taxon>
        <taxon>Spirochaetia</taxon>
        <taxon>Leptospirales</taxon>
        <taxon>Leptospiraceae</taxon>
        <taxon>Leptospira</taxon>
    </lineage>
</organism>
<gene>
    <name evidence="1" type="ORF">DLM75_17835</name>
</gene>
<dbReference type="Proteomes" id="UP000265798">
    <property type="component" value="Unassembled WGS sequence"/>
</dbReference>